<dbReference type="SMART" id="SM00355">
    <property type="entry name" value="ZnF_C2H2"/>
    <property type="match status" value="16"/>
</dbReference>
<dbReference type="PROSITE" id="PS50157">
    <property type="entry name" value="ZINC_FINGER_C2H2_2"/>
    <property type="match status" value="12"/>
</dbReference>
<comment type="similarity">
    <text evidence="2">Belongs to the krueppel C2H2-type zinc-finger protein family.</text>
</comment>
<evidence type="ECO:0000256" key="5">
    <source>
        <dbReference type="ARBA" id="ARBA00022737"/>
    </source>
</evidence>
<dbReference type="InterPro" id="IPR004323">
    <property type="entry name" value="Ion_tolerance_CutA"/>
</dbReference>
<dbReference type="Pfam" id="PF03091">
    <property type="entry name" value="CutA1"/>
    <property type="match status" value="1"/>
</dbReference>
<evidence type="ECO:0000256" key="3">
    <source>
        <dbReference type="ARBA" id="ARBA00010169"/>
    </source>
</evidence>
<dbReference type="Gene3D" id="3.30.70.120">
    <property type="match status" value="1"/>
</dbReference>
<evidence type="ECO:0000256" key="12">
    <source>
        <dbReference type="PROSITE-ProRule" id="PRU00042"/>
    </source>
</evidence>
<evidence type="ECO:0000313" key="18">
    <source>
        <dbReference type="Proteomes" id="UP000092444"/>
    </source>
</evidence>
<dbReference type="PANTHER" id="PTHR16515:SF66">
    <property type="entry name" value="C2H2-TYPE DOMAIN-CONTAINING PROTEIN"/>
    <property type="match status" value="1"/>
</dbReference>
<dbReference type="FunFam" id="3.30.160.60:FF:000344">
    <property type="entry name" value="zinc finger protein 90 homolog"/>
    <property type="match status" value="1"/>
</dbReference>
<evidence type="ECO:0000313" key="17">
    <source>
        <dbReference type="EnsemblMetazoa" id="GMOY007938-PA"/>
    </source>
</evidence>
<dbReference type="FunFam" id="3.30.160.60:FF:000100">
    <property type="entry name" value="Zinc finger 45-like"/>
    <property type="match status" value="1"/>
</dbReference>
<keyword evidence="8" id="KW-0805">Transcription regulation</keyword>
<dbReference type="VEuPathDB" id="VectorBase:GMOY007938"/>
<dbReference type="InterPro" id="IPR036236">
    <property type="entry name" value="Znf_C2H2_sf"/>
</dbReference>
<evidence type="ECO:0000256" key="9">
    <source>
        <dbReference type="ARBA" id="ARBA00023125"/>
    </source>
</evidence>
<feature type="domain" description="C2H2-type" evidence="15">
    <location>
        <begin position="411"/>
        <end position="438"/>
    </location>
</feature>
<feature type="domain" description="C2H2-type" evidence="15">
    <location>
        <begin position="1000"/>
        <end position="1027"/>
    </location>
</feature>
<keyword evidence="9" id="KW-0238">DNA-binding</keyword>
<keyword evidence="18" id="KW-1185">Reference proteome</keyword>
<dbReference type="InterPro" id="IPR015867">
    <property type="entry name" value="N-reg_PII/ATP_PRibTrfase_C"/>
</dbReference>
<accession>A0A1B0G3N9</accession>
<feature type="domain" description="C2H2-type" evidence="15">
    <location>
        <begin position="630"/>
        <end position="653"/>
    </location>
</feature>
<keyword evidence="4 13" id="KW-0479">Metal-binding</keyword>
<evidence type="ECO:0000256" key="10">
    <source>
        <dbReference type="ARBA" id="ARBA00023163"/>
    </source>
</evidence>
<feature type="domain" description="ZAD" evidence="16">
    <location>
        <begin position="687"/>
        <end position="758"/>
    </location>
</feature>
<feature type="domain" description="C2H2-type" evidence="15">
    <location>
        <begin position="1084"/>
        <end position="1112"/>
    </location>
</feature>
<proteinExistence type="inferred from homology"/>
<feature type="binding site" evidence="13">
    <location>
        <position position="692"/>
    </location>
    <ligand>
        <name>Zn(2+)</name>
        <dbReference type="ChEBI" id="CHEBI:29105"/>
    </ligand>
</feature>
<feature type="binding site" evidence="13">
    <location>
        <position position="734"/>
    </location>
    <ligand>
        <name>Zn(2+)</name>
        <dbReference type="ChEBI" id="CHEBI:29105"/>
    </ligand>
</feature>
<dbReference type="EMBL" id="CCAG010019885">
    <property type="status" value="NOT_ANNOTATED_CDS"/>
    <property type="molecule type" value="Genomic_DNA"/>
</dbReference>
<dbReference type="STRING" id="37546.A0A1B0G3N9"/>
<feature type="region of interest" description="Disordered" evidence="14">
    <location>
        <begin position="149"/>
        <end position="184"/>
    </location>
</feature>
<keyword evidence="6 12" id="KW-0863">Zinc-finger</keyword>
<dbReference type="GO" id="GO:0005634">
    <property type="term" value="C:nucleus"/>
    <property type="evidence" value="ECO:0007669"/>
    <property type="project" value="UniProtKB-SubCell"/>
</dbReference>
<dbReference type="GO" id="GO:0008270">
    <property type="term" value="F:zinc ion binding"/>
    <property type="evidence" value="ECO:0007669"/>
    <property type="project" value="UniProtKB-UniRule"/>
</dbReference>
<organism evidence="17 18">
    <name type="scientific">Glossina morsitans morsitans</name>
    <name type="common">Savannah tsetse fly</name>
    <dbReference type="NCBI Taxonomy" id="37546"/>
    <lineage>
        <taxon>Eukaryota</taxon>
        <taxon>Metazoa</taxon>
        <taxon>Ecdysozoa</taxon>
        <taxon>Arthropoda</taxon>
        <taxon>Hexapoda</taxon>
        <taxon>Insecta</taxon>
        <taxon>Pterygota</taxon>
        <taxon>Neoptera</taxon>
        <taxon>Endopterygota</taxon>
        <taxon>Diptera</taxon>
        <taxon>Brachycera</taxon>
        <taxon>Muscomorpha</taxon>
        <taxon>Hippoboscoidea</taxon>
        <taxon>Glossinidae</taxon>
        <taxon>Glossina</taxon>
    </lineage>
</organism>
<dbReference type="FunFam" id="3.30.160.60:FF:000478">
    <property type="entry name" value="Zinc finger protein 133"/>
    <property type="match status" value="1"/>
</dbReference>
<evidence type="ECO:0000256" key="14">
    <source>
        <dbReference type="SAM" id="MobiDB-lite"/>
    </source>
</evidence>
<dbReference type="PANTHER" id="PTHR16515">
    <property type="entry name" value="PR DOMAIN ZINC FINGER PROTEIN"/>
    <property type="match status" value="1"/>
</dbReference>
<dbReference type="InterPro" id="IPR013087">
    <property type="entry name" value="Znf_C2H2_type"/>
</dbReference>
<feature type="binding site" evidence="13">
    <location>
        <position position="731"/>
    </location>
    <ligand>
        <name>Zn(2+)</name>
        <dbReference type="ChEBI" id="CHEBI:29105"/>
    </ligand>
</feature>
<protein>
    <submittedName>
        <fullName evidence="17">Uncharacterized protein</fullName>
    </submittedName>
</protein>
<comment type="similarity">
    <text evidence="3">Belongs to the CutA family.</text>
</comment>
<feature type="compositionally biased region" description="Polar residues" evidence="14">
    <location>
        <begin position="155"/>
        <end position="165"/>
    </location>
</feature>
<dbReference type="Pfam" id="PF07776">
    <property type="entry name" value="zf-AD"/>
    <property type="match status" value="1"/>
</dbReference>
<feature type="domain" description="C2H2-type" evidence="15">
    <location>
        <begin position="475"/>
        <end position="502"/>
    </location>
</feature>
<evidence type="ECO:0000256" key="7">
    <source>
        <dbReference type="ARBA" id="ARBA00022833"/>
    </source>
</evidence>
<comment type="subcellular location">
    <subcellularLocation>
        <location evidence="1">Nucleus</location>
    </subcellularLocation>
</comment>
<feature type="region of interest" description="Disordered" evidence="14">
    <location>
        <begin position="1107"/>
        <end position="1153"/>
    </location>
</feature>
<dbReference type="SUPFAM" id="SSF54913">
    <property type="entry name" value="GlnB-like"/>
    <property type="match status" value="1"/>
</dbReference>
<evidence type="ECO:0000256" key="8">
    <source>
        <dbReference type="ARBA" id="ARBA00023015"/>
    </source>
</evidence>
<dbReference type="GO" id="GO:0010468">
    <property type="term" value="P:regulation of gene expression"/>
    <property type="evidence" value="ECO:0007669"/>
    <property type="project" value="TreeGrafter"/>
</dbReference>
<dbReference type="GO" id="GO:0010038">
    <property type="term" value="P:response to metal ion"/>
    <property type="evidence" value="ECO:0007669"/>
    <property type="project" value="InterPro"/>
</dbReference>
<evidence type="ECO:0000259" key="15">
    <source>
        <dbReference type="PROSITE" id="PS50157"/>
    </source>
</evidence>
<feature type="domain" description="C2H2-type" evidence="15">
    <location>
        <begin position="383"/>
        <end position="410"/>
    </location>
</feature>
<dbReference type="EnsemblMetazoa" id="GMOY007938-RA">
    <property type="protein sequence ID" value="GMOY007938-PA"/>
    <property type="gene ID" value="GMOY007938"/>
</dbReference>
<dbReference type="Gene3D" id="3.30.160.60">
    <property type="entry name" value="Classic Zinc Finger"/>
    <property type="match status" value="9"/>
</dbReference>
<dbReference type="GO" id="GO:0003677">
    <property type="term" value="F:DNA binding"/>
    <property type="evidence" value="ECO:0007669"/>
    <property type="project" value="UniProtKB-KW"/>
</dbReference>
<dbReference type="InterPro" id="IPR011322">
    <property type="entry name" value="N-reg_PII-like_a/b"/>
</dbReference>
<evidence type="ECO:0000256" key="4">
    <source>
        <dbReference type="ARBA" id="ARBA00022723"/>
    </source>
</evidence>
<feature type="domain" description="C2H2-type" evidence="15">
    <location>
        <begin position="1056"/>
        <end position="1083"/>
    </location>
</feature>
<feature type="binding site" evidence="13">
    <location>
        <position position="689"/>
    </location>
    <ligand>
        <name>Zn(2+)</name>
        <dbReference type="ChEBI" id="CHEBI:29105"/>
    </ligand>
</feature>
<evidence type="ECO:0000256" key="2">
    <source>
        <dbReference type="ARBA" id="ARBA00006991"/>
    </source>
</evidence>
<feature type="domain" description="C2H2-type" evidence="15">
    <location>
        <begin position="925"/>
        <end position="953"/>
    </location>
</feature>
<feature type="domain" description="C2H2-type" evidence="15">
    <location>
        <begin position="355"/>
        <end position="382"/>
    </location>
</feature>
<dbReference type="PROSITE" id="PS00028">
    <property type="entry name" value="ZINC_FINGER_C2H2_1"/>
    <property type="match status" value="11"/>
</dbReference>
<dbReference type="InterPro" id="IPR050331">
    <property type="entry name" value="Zinc_finger"/>
</dbReference>
<evidence type="ECO:0000259" key="16">
    <source>
        <dbReference type="PROSITE" id="PS51915"/>
    </source>
</evidence>
<keyword evidence="5" id="KW-0677">Repeat</keyword>
<evidence type="ECO:0000256" key="13">
    <source>
        <dbReference type="PROSITE-ProRule" id="PRU01263"/>
    </source>
</evidence>
<dbReference type="FunFam" id="3.30.160.60:FF:000733">
    <property type="entry name" value="Zinc finger protein 236 variant"/>
    <property type="match status" value="1"/>
</dbReference>
<dbReference type="SUPFAM" id="SSF57716">
    <property type="entry name" value="Glucocorticoid receptor-like (DNA-binding domain)"/>
    <property type="match status" value="1"/>
</dbReference>
<dbReference type="PROSITE" id="PS51915">
    <property type="entry name" value="ZAD"/>
    <property type="match status" value="1"/>
</dbReference>
<keyword evidence="7 13" id="KW-0862">Zinc</keyword>
<reference evidence="17" key="1">
    <citation type="submission" date="2020-05" db="UniProtKB">
        <authorList>
            <consortium name="EnsemblMetazoa"/>
        </authorList>
    </citation>
    <scope>IDENTIFICATION</scope>
    <source>
        <strain evidence="17">Yale</strain>
    </source>
</reference>
<keyword evidence="10" id="KW-0804">Transcription</keyword>
<dbReference type="Proteomes" id="UP000092444">
    <property type="component" value="Unassembled WGS sequence"/>
</dbReference>
<evidence type="ECO:0000256" key="11">
    <source>
        <dbReference type="ARBA" id="ARBA00023242"/>
    </source>
</evidence>
<evidence type="ECO:0000256" key="6">
    <source>
        <dbReference type="ARBA" id="ARBA00022771"/>
    </source>
</evidence>
<feature type="domain" description="C2H2-type" evidence="15">
    <location>
        <begin position="568"/>
        <end position="590"/>
    </location>
</feature>
<feature type="domain" description="C2H2-type" evidence="15">
    <location>
        <begin position="439"/>
        <end position="461"/>
    </location>
</feature>
<evidence type="ECO:0000256" key="1">
    <source>
        <dbReference type="ARBA" id="ARBA00004123"/>
    </source>
</evidence>
<dbReference type="PhylomeDB" id="A0A1B0G3N9"/>
<feature type="domain" description="C2H2-type" evidence="15">
    <location>
        <begin position="1028"/>
        <end position="1055"/>
    </location>
</feature>
<dbReference type="InterPro" id="IPR012934">
    <property type="entry name" value="Znf_AD"/>
</dbReference>
<name>A0A1B0G3N9_GLOMM</name>
<keyword evidence="11" id="KW-0539">Nucleus</keyword>
<dbReference type="Pfam" id="PF00096">
    <property type="entry name" value="zf-C2H2"/>
    <property type="match status" value="5"/>
</dbReference>
<sequence>MSKPAYCYERGSSSIAFVTTPDDETARKIARGLVENKLAACVNVIPQIRSIYMWEGKINEDNEFLLMIKTQSSRLEDLTKYVRDNHPYSVAEVITTPIETGNSLYLKWLEDTLRNDFKEVLQHKKDKAKHDEMTIDEDMLRLLDQNDEEYDNENKSVTRSSQKTPDSTEKTCEQSNGHEQQDVKKNELNAKVSKHDDQYQYGSDIVIDVEEEERLSMDEIVPEESFEKQEGYAYEDSQDCVNMEAEEQPLEGEYSNNNEVQEDKIARKRNEQNINDGYLREYEAMLQVNNLHNNTCCADENSSMDAASLHSNIIEIDAKVMEAELEDNNTQSSINEKSKPHKTLNNSFNATLPRFYCAQCNRDFSTKTNLNRHMSAHAGNKPYVCHTCNKSFSQNGSLKQHMYTHTGEKPFVCEICDRGFTQCKNLIYHKRRHTGELPFQCDHCRGTFRQKDALKVHFFKHHMITEKTYDGQSTYVCTICQKSYHNKVDVQKHMFYHVNNKNNFVLTDAEAIQQEAEDEIQDSILPDNMNPNFLVKEMDINDVVLTKANCVVDVSASSAAEPSRAKRFKCRKCFKCFAIKKNLLRHLALHDITTNAIKHPCSFCDLTFDTKYAVCAHRAQQHANLIGSPIQCNDCNMEFSTMNALMEHLSKLHQYQCADCPSENFQSLNDLKKHIVKTFNFIAMALKMCRICGDNKDLKSILVEGEELQEKLLICTNIKININDSLPKHICMKCEQNLEFSYRLRKQSEATEERLRKELQANVDEASQIIPQEKKELDLLDDFVLDEKVEEFIKITEEEKTIAACTSEQFQLQEIHVKDIRNEIEEYDAKTDIVDDVSVTDNYCEILEGARREDVIDLISESSSNANDWIPPTDSETDIVPSIDDKESMFICLICGLTCHFRSNYNNHLKTHLSCDKINGIKKRHKCPHCDSSYSHRTSLNRHTRTLHHELKTYTCPICNDNFAEPDVYKNHIISYSKDISRDANGKRLCTDAHIKEKPYACTNCNKTFSTTGSLLNHQRNHTSLRQYQCDLCLQGFVELSDMKKHKLAHDGNGPLFCQICHLGFIEKGNLRRHMRKHVNKMPFACALCSQQFYTLLSLTKHSTKVHGRSVPYNNKEHNNINDISNTEEHNISNTDIHNGSKESSETDDASETIDNSQIEENAILIQNGFESNIISSRIYSLDCISSENERILDAEHNQQNEESIQNGFNNSEFICGEIHSLDGSGSENAKIVSETLDSEHITQKEESVGNAFDNDVRISGRIYSLDSVGSDNIEHVSETLDAEPTERNEESIRNDFDNNILISSKIYSLDSPSSENTLSASEISDTQHIEQSESSIPDGYDNILISSVYSFNSATNHNVQDFLVIESSNSNASVIDITNDVEDEPAIQARTEQVSTEDMHIHGLVTRST</sequence>
<dbReference type="SUPFAM" id="SSF57667">
    <property type="entry name" value="beta-beta-alpha zinc fingers"/>
    <property type="match status" value="6"/>
</dbReference>
<dbReference type="SMART" id="SM00868">
    <property type="entry name" value="zf-AD"/>
    <property type="match status" value="2"/>
</dbReference>